<evidence type="ECO:0000313" key="1">
    <source>
        <dbReference type="EMBL" id="GAG23013.1"/>
    </source>
</evidence>
<gene>
    <name evidence="1" type="ORF">S01H1_55155</name>
</gene>
<comment type="caution">
    <text evidence="1">The sequence shown here is derived from an EMBL/GenBank/DDBJ whole genome shotgun (WGS) entry which is preliminary data.</text>
</comment>
<reference evidence="1" key="1">
    <citation type="journal article" date="2014" name="Front. Microbiol.">
        <title>High frequency of phylogenetically diverse reductive dehalogenase-homologous genes in deep subseafloor sedimentary metagenomes.</title>
        <authorList>
            <person name="Kawai M."/>
            <person name="Futagami T."/>
            <person name="Toyoda A."/>
            <person name="Takaki Y."/>
            <person name="Nishi S."/>
            <person name="Hori S."/>
            <person name="Arai W."/>
            <person name="Tsubouchi T."/>
            <person name="Morono Y."/>
            <person name="Uchiyama I."/>
            <person name="Ito T."/>
            <person name="Fujiyama A."/>
            <person name="Inagaki F."/>
            <person name="Takami H."/>
        </authorList>
    </citation>
    <scope>NUCLEOTIDE SEQUENCE</scope>
    <source>
        <strain evidence="1">Expedition CK06-06</strain>
    </source>
</reference>
<dbReference type="AlphaFoldDB" id="X0WET2"/>
<name>X0WET2_9ZZZZ</name>
<protein>
    <submittedName>
        <fullName evidence="1">Uncharacterized protein</fullName>
    </submittedName>
</protein>
<proteinExistence type="predicted"/>
<dbReference type="EMBL" id="BARS01035834">
    <property type="protein sequence ID" value="GAG23013.1"/>
    <property type="molecule type" value="Genomic_DNA"/>
</dbReference>
<sequence length="124" mass="14448">MINRYEQLRDKYIGLEKQLSQAKSQLRKTAVSLTMRKSERSEWLMSREFFAQIAQMTQADITEFLQSTVTLAMDVIPSDDPLQLLANFETRRNQQELDLYVQEGEQEPVILDSKLDFIGNSVEE</sequence>
<accession>X0WET2</accession>
<feature type="non-terminal residue" evidence="1">
    <location>
        <position position="124"/>
    </location>
</feature>
<organism evidence="1">
    <name type="scientific">marine sediment metagenome</name>
    <dbReference type="NCBI Taxonomy" id="412755"/>
    <lineage>
        <taxon>unclassified sequences</taxon>
        <taxon>metagenomes</taxon>
        <taxon>ecological metagenomes</taxon>
    </lineage>
</organism>